<dbReference type="OrthoDB" id="1099063at2759"/>
<dbReference type="EMBL" id="HF548114">
    <property type="protein sequence ID" value="CCO13825.1"/>
    <property type="molecule type" value="Genomic_DNA"/>
</dbReference>
<accession>L0R6Q2</accession>
<name>L0R6Q2_HUMAN</name>
<dbReference type="AlphaFoldDB" id="L0R6Q2"/>
<organism evidence="1">
    <name type="scientific">Homo sapiens</name>
    <name type="common">Human</name>
    <dbReference type="NCBI Taxonomy" id="9606"/>
    <lineage>
        <taxon>Eukaryota</taxon>
        <taxon>Metazoa</taxon>
        <taxon>Chordata</taxon>
        <taxon>Craniata</taxon>
        <taxon>Vertebrata</taxon>
        <taxon>Euteleostomi</taxon>
        <taxon>Mammalia</taxon>
        <taxon>Eutheria</taxon>
        <taxon>Euarchontoglires</taxon>
        <taxon>Primates</taxon>
        <taxon>Haplorrhini</taxon>
        <taxon>Catarrhini</taxon>
        <taxon>Hominidae</taxon>
        <taxon>Homo</taxon>
    </lineage>
</organism>
<reference evidence="1" key="1">
    <citation type="submission" date="2012-10" db="EMBL/GenBank/DDBJ databases">
        <title>Direct identification of alternative open reading frame translation products in human.</title>
        <authorList>
            <person name="Vanderperre B."/>
            <person name="Lucier J.-F."/>
            <person name="Motard J."/>
            <person name="Tremblay G."/>
            <person name="Vanderperre S."/>
            <person name="Wisztorski M."/>
            <person name="Salzet M."/>
            <person name="Boisvert F.-M."/>
            <person name="Roucou X."/>
        </authorList>
    </citation>
    <scope>NUCLEOTIDE SEQUENCE</scope>
</reference>
<proteinExistence type="predicted"/>
<dbReference type="ChiTaRS" id="SRSF6">
    <property type="organism name" value="human"/>
</dbReference>
<protein>
    <submittedName>
        <fullName evidence="1">Alternative protein SRSF6</fullName>
    </submittedName>
</protein>
<sequence length="117" mass="12255">MAEILGLLKISHAQAIGDLTLEADPGLDLEDGHEVGVAGAAAVDLEVSQKVAPVPGRGAKVDHVLDQKAGNLDQRANLSPSLIGAPIHILEADLRMSMRNLEAGLGPDPLKKMERVI</sequence>
<evidence type="ECO:0000313" key="1">
    <source>
        <dbReference type="EMBL" id="CCO13825.1"/>
    </source>
</evidence>
<gene>
    <name evidence="1" type="primary">SRSF6</name>
</gene>